<keyword evidence="1" id="KW-0812">Transmembrane</keyword>
<feature type="signal peptide" evidence="2">
    <location>
        <begin position="1"/>
        <end position="29"/>
    </location>
</feature>
<name>A0A0K2SWT5_LEPSM</name>
<evidence type="ECO:0000256" key="2">
    <source>
        <dbReference type="SAM" id="SignalP"/>
    </source>
</evidence>
<dbReference type="InterPro" id="IPR000082">
    <property type="entry name" value="SEA_dom"/>
</dbReference>
<accession>A0A0K2SWT5</accession>
<sequence>LKTMNLRFYSCGLLFIYLWICVILSSSSGVELLDSTTSHLSLSPVPLIRKIPMMDDLDVSNDIMEEPSLLNEEQVSSYNQSKKNDTLVNDQKILSFFKNLWNDSKDNYKNIDDFMDSIIKKSKKVPLRADDGNCDRYLCHFTGRIRVIGGLTWTPELKNHLSHRFEAISSSLVDMISSLLRGIHVEVSYLDITRIMSPFKTHVTVDFDVSFNQVQDVSSVDNLTKAFNKELFIGTNLGPYTLDPDETQFLLYNQQPYNDQRVHRFVDISNEPRQIVLNIKRPRILSIPEPTVKIVENNYLLAGGVLSLISLIVFLGLGIYFQSKRTNKKSVNSVTRRDKIYSRTHRQHPNFVRYSEHDLSFFERLKIEDSEKFLMHSDSGSTTCSRNNSIGESSSLRFDDVHRSTLKSNASSCNSSTRRKLDTIKEKESLAIFEMEEMHKVEIKKPCLHSIKSPELESQYDVIEKL</sequence>
<keyword evidence="2" id="KW-0732">Signal</keyword>
<dbReference type="InterPro" id="IPR036364">
    <property type="entry name" value="SEA_dom_sf"/>
</dbReference>
<dbReference type="EMBL" id="HACA01000892">
    <property type="protein sequence ID" value="CDW18253.1"/>
    <property type="molecule type" value="Transcribed_RNA"/>
</dbReference>
<reference evidence="4" key="1">
    <citation type="submission" date="2014-05" db="EMBL/GenBank/DDBJ databases">
        <authorList>
            <person name="Chronopoulou M."/>
        </authorList>
    </citation>
    <scope>NUCLEOTIDE SEQUENCE</scope>
    <source>
        <tissue evidence="4">Whole organism</tissue>
    </source>
</reference>
<dbReference type="AlphaFoldDB" id="A0A0K2SWT5"/>
<evidence type="ECO:0000256" key="1">
    <source>
        <dbReference type="SAM" id="Phobius"/>
    </source>
</evidence>
<dbReference type="PROSITE" id="PS50024">
    <property type="entry name" value="SEA"/>
    <property type="match status" value="1"/>
</dbReference>
<feature type="chain" id="PRO_5005487194" description="SEA domain-containing protein" evidence="2">
    <location>
        <begin position="30"/>
        <end position="466"/>
    </location>
</feature>
<feature type="non-terminal residue" evidence="4">
    <location>
        <position position="1"/>
    </location>
</feature>
<feature type="transmembrane region" description="Helical" evidence="1">
    <location>
        <begin position="299"/>
        <end position="321"/>
    </location>
</feature>
<keyword evidence="1" id="KW-1133">Transmembrane helix</keyword>
<evidence type="ECO:0000313" key="4">
    <source>
        <dbReference type="EMBL" id="CDW18253.1"/>
    </source>
</evidence>
<dbReference type="SUPFAM" id="SSF82671">
    <property type="entry name" value="SEA domain"/>
    <property type="match status" value="1"/>
</dbReference>
<protein>
    <recommendedName>
        <fullName evidence="3">SEA domain-containing protein</fullName>
    </recommendedName>
</protein>
<feature type="domain" description="SEA" evidence="3">
    <location>
        <begin position="137"/>
        <end position="254"/>
    </location>
</feature>
<evidence type="ECO:0000259" key="3">
    <source>
        <dbReference type="PROSITE" id="PS50024"/>
    </source>
</evidence>
<keyword evidence="1" id="KW-0472">Membrane</keyword>
<organism evidence="4">
    <name type="scientific">Lepeophtheirus salmonis</name>
    <name type="common">Salmon louse</name>
    <name type="synonym">Caligus salmonis</name>
    <dbReference type="NCBI Taxonomy" id="72036"/>
    <lineage>
        <taxon>Eukaryota</taxon>
        <taxon>Metazoa</taxon>
        <taxon>Ecdysozoa</taxon>
        <taxon>Arthropoda</taxon>
        <taxon>Crustacea</taxon>
        <taxon>Multicrustacea</taxon>
        <taxon>Hexanauplia</taxon>
        <taxon>Copepoda</taxon>
        <taxon>Siphonostomatoida</taxon>
        <taxon>Caligidae</taxon>
        <taxon>Lepeophtheirus</taxon>
    </lineage>
</organism>
<proteinExistence type="predicted"/>